<dbReference type="STRING" id="168384.SAMN05660368_03299"/>
<organism evidence="2 3">
    <name type="scientific">Marvinbryantia formatexigens DSM 14469</name>
    <dbReference type="NCBI Taxonomy" id="478749"/>
    <lineage>
        <taxon>Bacteria</taxon>
        <taxon>Bacillati</taxon>
        <taxon>Bacillota</taxon>
        <taxon>Clostridia</taxon>
        <taxon>Lachnospirales</taxon>
        <taxon>Lachnospiraceae</taxon>
        <taxon>Marvinbryantia</taxon>
    </lineage>
</organism>
<dbReference type="SUPFAM" id="SSF88713">
    <property type="entry name" value="Glycoside hydrolase/deacetylase"/>
    <property type="match status" value="1"/>
</dbReference>
<dbReference type="InterPro" id="IPR011330">
    <property type="entry name" value="Glyco_hydro/deAcase_b/a-brl"/>
</dbReference>
<dbReference type="eggNOG" id="COG0726">
    <property type="taxonomic scope" value="Bacteria"/>
</dbReference>
<evidence type="ECO:0000256" key="1">
    <source>
        <dbReference type="SAM" id="Coils"/>
    </source>
</evidence>
<sequence length="466" mass="52290">MKRRISVFFHGKHFPAKKEPLCGRDFPAKKEPPCGRRSVQAVLLMIILLSVLTGCSRATMNAQIAESIGTLGMYENNEPVETPKMKAQREIQEQKEAAEEELTGHLERAARLAASYDYEAALAELNEISEEHAEDDRVISARIEYQRLSGQMEGYGGDIAHLSVKSLIVDTERAFDDDDMAYYYNYWALTTEEFKAILQSLYDRGYVLMDVHESVVEVQNEDGTTSFAVNTPAVPEGKIPMVLSFTEANYYDYQEGDGFSGRMVLDDNGNVMNEYTDASGQTLVGAYDVVPIVDEFVEEHPDFSLRGAKGIISVTGYEGVFGYGIETGGSTIAAIADRLKETGWQIACQGFSDNTMESDMDVSELEDDLDAWSNKIGSLVGDTDLLIYPYGEEVTAGTDRQALLLEKGYQFFFSIWTTADFIEVQPDYVRQTRRTLDGYDLYMYADYLTDFFDADEILDDTRPAFE</sequence>
<comment type="caution">
    <text evidence="2">The sequence shown here is derived from an EMBL/GenBank/DDBJ whole genome shotgun (WGS) entry which is preliminary data.</text>
</comment>
<protein>
    <recommendedName>
        <fullName evidence="4">NodB homology domain-containing protein</fullName>
    </recommendedName>
</protein>
<dbReference type="AlphaFoldDB" id="C6LM41"/>
<proteinExistence type="predicted"/>
<evidence type="ECO:0000313" key="3">
    <source>
        <dbReference type="Proteomes" id="UP000005561"/>
    </source>
</evidence>
<name>C6LM41_9FIRM</name>
<dbReference type="EMBL" id="ACCL02000037">
    <property type="protein sequence ID" value="EET58299.1"/>
    <property type="molecule type" value="Genomic_DNA"/>
</dbReference>
<keyword evidence="1" id="KW-0175">Coiled coil</keyword>
<accession>C6LM41</accession>
<dbReference type="GO" id="GO:0005975">
    <property type="term" value="P:carbohydrate metabolic process"/>
    <property type="evidence" value="ECO:0007669"/>
    <property type="project" value="InterPro"/>
</dbReference>
<dbReference type="Gene3D" id="3.20.20.370">
    <property type="entry name" value="Glycoside hydrolase/deacetylase"/>
    <property type="match status" value="1"/>
</dbReference>
<gene>
    <name evidence="2" type="ORF">BRYFOR_09740</name>
</gene>
<keyword evidence="3" id="KW-1185">Reference proteome</keyword>
<evidence type="ECO:0008006" key="4">
    <source>
        <dbReference type="Google" id="ProtNLM"/>
    </source>
</evidence>
<feature type="coiled-coil region" evidence="1">
    <location>
        <begin position="88"/>
        <end position="115"/>
    </location>
</feature>
<evidence type="ECO:0000313" key="2">
    <source>
        <dbReference type="EMBL" id="EET58299.1"/>
    </source>
</evidence>
<reference evidence="2" key="1">
    <citation type="submission" date="2009-07" db="EMBL/GenBank/DDBJ databases">
        <authorList>
            <person name="Weinstock G."/>
            <person name="Sodergren E."/>
            <person name="Clifton S."/>
            <person name="Fulton L."/>
            <person name="Fulton B."/>
            <person name="Courtney L."/>
            <person name="Fronick C."/>
            <person name="Harrison M."/>
            <person name="Strong C."/>
            <person name="Farmer C."/>
            <person name="Delahaunty K."/>
            <person name="Markovic C."/>
            <person name="Hall O."/>
            <person name="Minx P."/>
            <person name="Tomlinson C."/>
            <person name="Mitreva M."/>
            <person name="Nelson J."/>
            <person name="Hou S."/>
            <person name="Wollam A."/>
            <person name="Pepin K.H."/>
            <person name="Johnson M."/>
            <person name="Bhonagiri V."/>
            <person name="Nash W.E."/>
            <person name="Warren W."/>
            <person name="Chinwalla A."/>
            <person name="Mardis E.R."/>
            <person name="Wilson R.K."/>
        </authorList>
    </citation>
    <scope>NUCLEOTIDE SEQUENCE [LARGE SCALE GENOMIC DNA]</scope>
    <source>
        <strain evidence="2">DSM 14469</strain>
    </source>
</reference>
<dbReference type="Proteomes" id="UP000005561">
    <property type="component" value="Unassembled WGS sequence"/>
</dbReference>